<feature type="region of interest" description="Disordered" evidence="1">
    <location>
        <begin position="104"/>
        <end position="129"/>
    </location>
</feature>
<dbReference type="PANTHER" id="PTHR31025">
    <property type="entry name" value="SI:CH211-196P9.1-RELATED"/>
    <property type="match status" value="1"/>
</dbReference>
<keyword evidence="3" id="KW-1185">Reference proteome</keyword>
<evidence type="ECO:0000313" key="3">
    <source>
        <dbReference type="Proteomes" id="UP000694546"/>
    </source>
</evidence>
<protein>
    <submittedName>
        <fullName evidence="2">Uncharacterized protein</fullName>
    </submittedName>
</protein>
<dbReference type="Proteomes" id="UP000694546">
    <property type="component" value="Chromosome 17"/>
</dbReference>
<feature type="compositionally biased region" description="Low complexity" evidence="1">
    <location>
        <begin position="107"/>
        <end position="120"/>
    </location>
</feature>
<organism evidence="2 3">
    <name type="scientific">Gadus morhua</name>
    <name type="common">Atlantic cod</name>
    <dbReference type="NCBI Taxonomy" id="8049"/>
    <lineage>
        <taxon>Eukaryota</taxon>
        <taxon>Metazoa</taxon>
        <taxon>Chordata</taxon>
        <taxon>Craniata</taxon>
        <taxon>Vertebrata</taxon>
        <taxon>Euteleostomi</taxon>
        <taxon>Actinopterygii</taxon>
        <taxon>Neopterygii</taxon>
        <taxon>Teleostei</taxon>
        <taxon>Neoteleostei</taxon>
        <taxon>Acanthomorphata</taxon>
        <taxon>Zeiogadaria</taxon>
        <taxon>Gadariae</taxon>
        <taxon>Gadiformes</taxon>
        <taxon>Gadoidei</taxon>
        <taxon>Gadidae</taxon>
        <taxon>Gadus</taxon>
    </lineage>
</organism>
<name>A0A8C5CTD1_GADMO</name>
<reference evidence="2" key="2">
    <citation type="submission" date="2025-09" db="UniProtKB">
        <authorList>
            <consortium name="Ensembl"/>
        </authorList>
    </citation>
    <scope>IDENTIFICATION</scope>
</reference>
<dbReference type="OMA" id="YGCINWD"/>
<evidence type="ECO:0000313" key="2">
    <source>
        <dbReference type="Ensembl" id="ENSGMOP00000065345.1"/>
    </source>
</evidence>
<dbReference type="Ensembl" id="ENSGMOT00000052079.1">
    <property type="protein sequence ID" value="ENSGMOP00000065345.1"/>
    <property type="gene ID" value="ENSGMOG00000030467.1"/>
</dbReference>
<dbReference type="GeneTree" id="ENSGT00940000163828"/>
<sequence length="507" mass="56943">MDGWVGDVTSSLSSFFKEEDSIAQVVEVLKNIGVCSAEDLKFVEAADLAAVLRPIEARKAMACIKNLVTRVEDTSSSISTSQIVEPNNEESFVSDDMSDDFPMSVHSTPKSTATSSPALTIASPTGSESSVREDTSWHYRFDIPWSKMPSSTRQLLDNGKRPSAAQRRDIIRIVASEVLTVCKKPGKKHINEISRKMVLCYPKSFRDEIEGQIVGTGYDSLVKQLISRLDNCRRLQASTAQKRLPESCSPDNVKRVCKDAYGCINSEPVLSPGETKLQKQKQEELVKMFKNKDKDAKKIERLMVETFPSQRRDVLSALKETEDFLKEWPFLCQEAGMRLNFKELTGVQLDASFEESTATKFRRILRYFQFGKTESSSEARTILSKALAGGEETSAAVLMLGAHFKEQQDKMFVNVDDTAIGVDMDTTKLPWTPCIVVCGNSPLTAKMFMVAVDQVIVNEQLPCFTKALEMMFCSYYLHNIDYPVALTATLEFLQRYTFSMHYTLLLR</sequence>
<evidence type="ECO:0000256" key="1">
    <source>
        <dbReference type="SAM" id="MobiDB-lite"/>
    </source>
</evidence>
<dbReference type="PANTHER" id="PTHR31025:SF22">
    <property type="entry name" value="IP13529P"/>
    <property type="match status" value="1"/>
</dbReference>
<proteinExistence type="predicted"/>
<accession>A0A8C5CTD1</accession>
<dbReference type="AlphaFoldDB" id="A0A8C5CTD1"/>
<reference evidence="2" key="1">
    <citation type="submission" date="2025-08" db="UniProtKB">
        <authorList>
            <consortium name="Ensembl"/>
        </authorList>
    </citation>
    <scope>IDENTIFICATION</scope>
</reference>